<dbReference type="PRINTS" id="PR00081">
    <property type="entry name" value="GDHRDH"/>
</dbReference>
<dbReference type="PRINTS" id="PR00080">
    <property type="entry name" value="SDRFAMILY"/>
</dbReference>
<evidence type="ECO:0000256" key="1">
    <source>
        <dbReference type="ARBA" id="ARBA00006484"/>
    </source>
</evidence>
<evidence type="ECO:0000313" key="5">
    <source>
        <dbReference type="Proteomes" id="UP001610334"/>
    </source>
</evidence>
<gene>
    <name evidence="4" type="ORF">BJX63DRAFT_437112</name>
</gene>
<dbReference type="Pfam" id="PF00106">
    <property type="entry name" value="adh_short"/>
    <property type="match status" value="1"/>
</dbReference>
<evidence type="ECO:0000313" key="4">
    <source>
        <dbReference type="EMBL" id="KAL2803253.1"/>
    </source>
</evidence>
<organism evidence="4 5">
    <name type="scientific">Aspergillus granulosus</name>
    <dbReference type="NCBI Taxonomy" id="176169"/>
    <lineage>
        <taxon>Eukaryota</taxon>
        <taxon>Fungi</taxon>
        <taxon>Dikarya</taxon>
        <taxon>Ascomycota</taxon>
        <taxon>Pezizomycotina</taxon>
        <taxon>Eurotiomycetes</taxon>
        <taxon>Eurotiomycetidae</taxon>
        <taxon>Eurotiales</taxon>
        <taxon>Aspergillaceae</taxon>
        <taxon>Aspergillus</taxon>
        <taxon>Aspergillus subgen. Nidulantes</taxon>
    </lineage>
</organism>
<dbReference type="InterPro" id="IPR002347">
    <property type="entry name" value="SDR_fam"/>
</dbReference>
<keyword evidence="5" id="KW-1185">Reference proteome</keyword>
<dbReference type="SUPFAM" id="SSF51735">
    <property type="entry name" value="NAD(P)-binding Rossmann-fold domains"/>
    <property type="match status" value="1"/>
</dbReference>
<protein>
    <submittedName>
        <fullName evidence="4">Uncharacterized protein</fullName>
    </submittedName>
</protein>
<dbReference type="EMBL" id="JBFXLT010000145">
    <property type="protein sequence ID" value="KAL2803253.1"/>
    <property type="molecule type" value="Genomic_DNA"/>
</dbReference>
<dbReference type="PANTHER" id="PTHR24321">
    <property type="entry name" value="DEHYDROGENASES, SHORT CHAIN"/>
    <property type="match status" value="1"/>
</dbReference>
<accession>A0ABR4GVZ9</accession>
<dbReference type="PANTHER" id="PTHR24321:SF12">
    <property type="entry name" value="SHORT-CHAIN DEHYDROGENASE_REDUCTASE FAMILY, PUTATIVE (AFU_ORTHOLOGUE AFUA_5G14340)-RELATED"/>
    <property type="match status" value="1"/>
</dbReference>
<reference evidence="4 5" key="1">
    <citation type="submission" date="2024-07" db="EMBL/GenBank/DDBJ databases">
        <title>Section-level genome sequencing and comparative genomics of Aspergillus sections Usti and Cavernicolus.</title>
        <authorList>
            <consortium name="Lawrence Berkeley National Laboratory"/>
            <person name="Nybo J.L."/>
            <person name="Vesth T.C."/>
            <person name="Theobald S."/>
            <person name="Frisvad J.C."/>
            <person name="Larsen T.O."/>
            <person name="Kjaerboelling I."/>
            <person name="Rothschild-Mancinelli K."/>
            <person name="Lyhne E.K."/>
            <person name="Kogle M.E."/>
            <person name="Barry K."/>
            <person name="Clum A."/>
            <person name="Na H."/>
            <person name="Ledsgaard L."/>
            <person name="Lin J."/>
            <person name="Lipzen A."/>
            <person name="Kuo A."/>
            <person name="Riley R."/>
            <person name="Mondo S."/>
            <person name="Labutti K."/>
            <person name="Haridas S."/>
            <person name="Pangalinan J."/>
            <person name="Salamov A.A."/>
            <person name="Simmons B.A."/>
            <person name="Magnuson J.K."/>
            <person name="Chen J."/>
            <person name="Drula E."/>
            <person name="Henrissat B."/>
            <person name="Wiebenga A."/>
            <person name="Lubbers R.J."/>
            <person name="Gomes A.C."/>
            <person name="Makela M.R."/>
            <person name="Stajich J."/>
            <person name="Grigoriev I.V."/>
            <person name="Mortensen U.H."/>
            <person name="De Vries R.P."/>
            <person name="Baker S.E."/>
            <person name="Andersen M.R."/>
        </authorList>
    </citation>
    <scope>NUCLEOTIDE SEQUENCE [LARGE SCALE GENOMIC DNA]</scope>
    <source>
        <strain evidence="4 5">CBS 588.65</strain>
    </source>
</reference>
<comment type="similarity">
    <text evidence="1 3">Belongs to the short-chain dehydrogenases/reductases (SDR) family.</text>
</comment>
<proteinExistence type="inferred from homology"/>
<keyword evidence="2" id="KW-0560">Oxidoreductase</keyword>
<evidence type="ECO:0000256" key="3">
    <source>
        <dbReference type="RuleBase" id="RU000363"/>
    </source>
</evidence>
<dbReference type="InterPro" id="IPR036291">
    <property type="entry name" value="NAD(P)-bd_dom_sf"/>
</dbReference>
<evidence type="ECO:0000256" key="2">
    <source>
        <dbReference type="ARBA" id="ARBA00023002"/>
    </source>
</evidence>
<dbReference type="CDD" id="cd05233">
    <property type="entry name" value="SDR_c"/>
    <property type="match status" value="1"/>
</dbReference>
<sequence length="312" mass="33803">MSQENYMQGYSYVHPLPGPSISNPSPSIALITGAASGIGRATAHTFVQEGCTRLILGDLDYKGLEIVAEELRARNAAVRTVVVAVDVSSEEQVESFIDAGVKEFGAIHYAVNNAGITSNPRVRTHELPTESWNKVLDVNLRGAWLCQRAELRQMMRQEVELKTRYNNNQRPIPAADMISDFQLMMMHRTGAPPQRGAIVNISSLFGVMSHPTVGAYSAAKTGILGMTRTDALAYAADGIRVNSVLPGFIKTPLVEESIRRGANYEELIETVPVKRWGHPGEIAEAVVFLAGEKASLVNGVSLVVDGGKQFAV</sequence>
<name>A0ABR4GVZ9_9EURO</name>
<dbReference type="Gene3D" id="3.40.50.720">
    <property type="entry name" value="NAD(P)-binding Rossmann-like Domain"/>
    <property type="match status" value="1"/>
</dbReference>
<comment type="caution">
    <text evidence="4">The sequence shown here is derived from an EMBL/GenBank/DDBJ whole genome shotgun (WGS) entry which is preliminary data.</text>
</comment>
<dbReference type="Pfam" id="PF13561">
    <property type="entry name" value="adh_short_C2"/>
    <property type="match status" value="1"/>
</dbReference>
<dbReference type="Proteomes" id="UP001610334">
    <property type="component" value="Unassembled WGS sequence"/>
</dbReference>